<evidence type="ECO:0000313" key="4">
    <source>
        <dbReference type="EMBL" id="KAJ5580693.1"/>
    </source>
</evidence>
<evidence type="ECO:0000256" key="3">
    <source>
        <dbReference type="SAM" id="MobiDB-lite"/>
    </source>
</evidence>
<reference evidence="4 5" key="1">
    <citation type="journal article" date="2023" name="IMA Fungus">
        <title>Comparative genomic study of the Penicillium genus elucidates a diverse pangenome and 15 lateral gene transfer events.</title>
        <authorList>
            <person name="Petersen C."/>
            <person name="Sorensen T."/>
            <person name="Nielsen M.R."/>
            <person name="Sondergaard T.E."/>
            <person name="Sorensen J.L."/>
            <person name="Fitzpatrick D.A."/>
            <person name="Frisvad J.C."/>
            <person name="Nielsen K.L."/>
        </authorList>
    </citation>
    <scope>NUCLEOTIDE SEQUENCE [LARGE SCALE GENOMIC DNA]</scope>
    <source>
        <strain evidence="4 5">IBT 29057</strain>
    </source>
</reference>
<dbReference type="GO" id="GO:0005634">
    <property type="term" value="C:nucleus"/>
    <property type="evidence" value="ECO:0007669"/>
    <property type="project" value="UniProtKB-SubCell"/>
</dbReference>
<dbReference type="Pfam" id="PF11951">
    <property type="entry name" value="Fungal_trans_2"/>
    <property type="match status" value="1"/>
</dbReference>
<gene>
    <name evidence="4" type="ORF">N7450_006994</name>
</gene>
<evidence type="ECO:0000313" key="5">
    <source>
        <dbReference type="Proteomes" id="UP001216150"/>
    </source>
</evidence>
<dbReference type="PANTHER" id="PTHR37534:SF4">
    <property type="entry name" value="ZN(II)2CYS6 TRANSCRIPTION FACTOR (EUROFUNG)"/>
    <property type="match status" value="1"/>
</dbReference>
<evidence type="ECO:0008006" key="6">
    <source>
        <dbReference type="Google" id="ProtNLM"/>
    </source>
</evidence>
<dbReference type="InterPro" id="IPR021858">
    <property type="entry name" value="Fun_TF"/>
</dbReference>
<evidence type="ECO:0000256" key="1">
    <source>
        <dbReference type="ARBA" id="ARBA00004123"/>
    </source>
</evidence>
<dbReference type="GO" id="GO:0045944">
    <property type="term" value="P:positive regulation of transcription by RNA polymerase II"/>
    <property type="evidence" value="ECO:0007669"/>
    <property type="project" value="TreeGrafter"/>
</dbReference>
<dbReference type="PANTHER" id="PTHR37534">
    <property type="entry name" value="TRANSCRIPTIONAL ACTIVATOR PROTEIN UGA3"/>
    <property type="match status" value="1"/>
</dbReference>
<name>A0AAD6GR35_9EURO</name>
<feature type="region of interest" description="Disordered" evidence="3">
    <location>
        <begin position="57"/>
        <end position="79"/>
    </location>
</feature>
<keyword evidence="2" id="KW-0539">Nucleus</keyword>
<dbReference type="Proteomes" id="UP001216150">
    <property type="component" value="Unassembled WGS sequence"/>
</dbReference>
<dbReference type="EMBL" id="JAQJAC010000006">
    <property type="protein sequence ID" value="KAJ5580693.1"/>
    <property type="molecule type" value="Genomic_DNA"/>
</dbReference>
<keyword evidence="5" id="KW-1185">Reference proteome</keyword>
<dbReference type="AlphaFoldDB" id="A0AAD6GR35"/>
<comment type="caution">
    <text evidence="4">The sequence shown here is derived from an EMBL/GenBank/DDBJ whole genome shotgun (WGS) entry which is preliminary data.</text>
</comment>
<protein>
    <recommendedName>
        <fullName evidence="6">Transcription factor domain-containing protein</fullName>
    </recommendedName>
</protein>
<evidence type="ECO:0000256" key="2">
    <source>
        <dbReference type="ARBA" id="ARBA00023242"/>
    </source>
</evidence>
<proteinExistence type="predicted"/>
<feature type="compositionally biased region" description="Basic and acidic residues" evidence="3">
    <location>
        <begin position="65"/>
        <end position="74"/>
    </location>
</feature>
<accession>A0AAD6GR35</accession>
<dbReference type="GO" id="GO:0000976">
    <property type="term" value="F:transcription cis-regulatory region binding"/>
    <property type="evidence" value="ECO:0007669"/>
    <property type="project" value="TreeGrafter"/>
</dbReference>
<organism evidence="4 5">
    <name type="scientific">Penicillium hetheringtonii</name>
    <dbReference type="NCBI Taxonomy" id="911720"/>
    <lineage>
        <taxon>Eukaryota</taxon>
        <taxon>Fungi</taxon>
        <taxon>Dikarya</taxon>
        <taxon>Ascomycota</taxon>
        <taxon>Pezizomycotina</taxon>
        <taxon>Eurotiomycetes</taxon>
        <taxon>Eurotiomycetidae</taxon>
        <taxon>Eurotiales</taxon>
        <taxon>Aspergillaceae</taxon>
        <taxon>Penicillium</taxon>
    </lineage>
</organism>
<dbReference type="GO" id="GO:0003700">
    <property type="term" value="F:DNA-binding transcription factor activity"/>
    <property type="evidence" value="ECO:0007669"/>
    <property type="project" value="TreeGrafter"/>
</dbReference>
<sequence length="303" mass="34296">MGDVHDVAAVNLSDHQAAVLREIEQRRRRRPSWTWHRHFIDETKDVVDEYLGIRDPPDELDFTEEEHSHPRSSELPRSSLPLDAAELSIADIFTHLQASDFSVGIGERDHQLSSSTEPRVSTISEIADSARQAHLYPSLIDQAPSNDITPQQAPQLPVTGREKIRLLSAYVRGTGTWCETTDSEMHFTVKSIHKMMESPPFVAAALSLASRQLDYLQGQHRPMTLELYQFTIQLLLCQNHSLADESILAACTLLCVYEMMASPVEEWRRHLRGCAAFLHNKRWNGSSDGIIKASFWAFARIGK</sequence>
<comment type="subcellular location">
    <subcellularLocation>
        <location evidence="1">Nucleus</location>
    </subcellularLocation>
</comment>